<feature type="domain" description="Reverse transcriptase" evidence="2">
    <location>
        <begin position="100"/>
        <end position="326"/>
    </location>
</feature>
<dbReference type="SUPFAM" id="SSF56672">
    <property type="entry name" value="DNA/RNA polymerases"/>
    <property type="match status" value="1"/>
</dbReference>
<protein>
    <submittedName>
        <fullName evidence="3">Group II intron reverse transcriptase/maturase</fullName>
        <ecNumber evidence="3">2.7.7.49</ecNumber>
    </submittedName>
</protein>
<feature type="region of interest" description="Disordered" evidence="1">
    <location>
        <begin position="1"/>
        <end position="32"/>
    </location>
</feature>
<dbReference type="InterPro" id="IPR013597">
    <property type="entry name" value="Mat_intron_G2"/>
</dbReference>
<dbReference type="Pfam" id="PF00078">
    <property type="entry name" value="RVT_1"/>
    <property type="match status" value="1"/>
</dbReference>
<keyword evidence="3" id="KW-0548">Nucleotidyltransferase</keyword>
<evidence type="ECO:0000256" key="1">
    <source>
        <dbReference type="SAM" id="MobiDB-lite"/>
    </source>
</evidence>
<dbReference type="Proteomes" id="UP000614200">
    <property type="component" value="Unassembled WGS sequence"/>
</dbReference>
<dbReference type="PANTHER" id="PTHR34047:SF8">
    <property type="entry name" value="PROTEIN YKFC"/>
    <property type="match status" value="1"/>
</dbReference>
<dbReference type="RefSeq" id="WP_194703003.1">
    <property type="nucleotide sequence ID" value="NZ_JADKNH010000010.1"/>
</dbReference>
<reference evidence="3 4" key="1">
    <citation type="submission" date="2020-11" db="EMBL/GenBank/DDBJ databases">
        <title>Fusibacter basophilias sp. nov.</title>
        <authorList>
            <person name="Qiu D."/>
        </authorList>
    </citation>
    <scope>NUCLEOTIDE SEQUENCE [LARGE SCALE GENOMIC DNA]</scope>
    <source>
        <strain evidence="3 4">Q10-2</strain>
    </source>
</reference>
<gene>
    <name evidence="3" type="primary">ltrA</name>
    <name evidence="3" type="ORF">ISU02_16750</name>
</gene>
<organism evidence="3 4">
    <name type="scientific">Fusibacter ferrireducens</name>
    <dbReference type="NCBI Taxonomy" id="2785058"/>
    <lineage>
        <taxon>Bacteria</taxon>
        <taxon>Bacillati</taxon>
        <taxon>Bacillota</taxon>
        <taxon>Clostridia</taxon>
        <taxon>Eubacteriales</taxon>
        <taxon>Eubacteriales Family XII. Incertae Sedis</taxon>
        <taxon>Fusibacter</taxon>
    </lineage>
</organism>
<accession>A0ABR9ZWD5</accession>
<comment type="caution">
    <text evidence="3">The sequence shown here is derived from an EMBL/GenBank/DDBJ whole genome shotgun (WGS) entry which is preliminary data.</text>
</comment>
<dbReference type="InterPro" id="IPR051083">
    <property type="entry name" value="GrpII_Intron_Splice-Mob/Def"/>
</dbReference>
<dbReference type="InterPro" id="IPR043502">
    <property type="entry name" value="DNA/RNA_pol_sf"/>
</dbReference>
<dbReference type="PANTHER" id="PTHR34047">
    <property type="entry name" value="NUCLEAR INTRON MATURASE 1, MITOCHONDRIAL-RELATED"/>
    <property type="match status" value="1"/>
</dbReference>
<dbReference type="CDD" id="cd01651">
    <property type="entry name" value="RT_G2_intron"/>
    <property type="match status" value="1"/>
</dbReference>
<sequence>MNVTENGKKKSRKHCSDSGCCQRDSAEHEGHDRALTDKMITENNNTDADSGVDGLLEQILEPENLNRAYKQVKKKKGSHGVDGMEVEHLLQYFKDNGKALRNSILEGKYRPKPVRRVEIPKDNGKKRQLGIPTVVDRVVQQAIQQVLSPIYEPKFSDTSYGFRPKRSAHDALRKCKEYADEGYTYVVDMDLEKFFDTVSQSKMIEILSRTVKDGRVISLIHKYLRAGAIVDWKFEETSEGLTQGGNLSPLCSNIMLNELDKELEKRGIRFVRYADDMQLFAKTKRSAERIMDHILPFIEWKLKLRVNREKTSVAYIGHIKFLGYGFYPSKGELKLRVHGKSVTKMKNKIREITSRNNGISYDELKLKLKQYVIGWVNYFKMANMKYLLQCTDEWLRRRLRTFIWKRWKKTKTRYKRLIQLGFNHPNAFKYANTRKGYWHVAGSQILNCSITNNRLRESGYLFFSDRYKTVNV</sequence>
<dbReference type="EC" id="2.7.7.49" evidence="3"/>
<evidence type="ECO:0000313" key="3">
    <source>
        <dbReference type="EMBL" id="MBF4694765.1"/>
    </source>
</evidence>
<dbReference type="InterPro" id="IPR043128">
    <property type="entry name" value="Rev_trsase/Diguanyl_cyclase"/>
</dbReference>
<keyword evidence="3" id="KW-0695">RNA-directed DNA polymerase</keyword>
<dbReference type="InterPro" id="IPR000477">
    <property type="entry name" value="RT_dom"/>
</dbReference>
<keyword evidence="3" id="KW-0808">Transferase</keyword>
<dbReference type="NCBIfam" id="TIGR04416">
    <property type="entry name" value="group_II_RT_mat"/>
    <property type="match status" value="1"/>
</dbReference>
<evidence type="ECO:0000259" key="2">
    <source>
        <dbReference type="PROSITE" id="PS50878"/>
    </source>
</evidence>
<dbReference type="PROSITE" id="PS50878">
    <property type="entry name" value="RT_POL"/>
    <property type="match status" value="1"/>
</dbReference>
<proteinExistence type="predicted"/>
<keyword evidence="4" id="KW-1185">Reference proteome</keyword>
<name>A0ABR9ZWD5_9FIRM</name>
<dbReference type="GO" id="GO:0003964">
    <property type="term" value="F:RNA-directed DNA polymerase activity"/>
    <property type="evidence" value="ECO:0007669"/>
    <property type="project" value="UniProtKB-KW"/>
</dbReference>
<dbReference type="EMBL" id="JADKNH010000010">
    <property type="protein sequence ID" value="MBF4694765.1"/>
    <property type="molecule type" value="Genomic_DNA"/>
</dbReference>
<dbReference type="Gene3D" id="3.30.70.270">
    <property type="match status" value="1"/>
</dbReference>
<dbReference type="Pfam" id="PF08388">
    <property type="entry name" value="GIIM"/>
    <property type="match status" value="1"/>
</dbReference>
<dbReference type="InterPro" id="IPR030931">
    <property type="entry name" value="Group_II_RT_mat"/>
</dbReference>
<evidence type="ECO:0000313" key="4">
    <source>
        <dbReference type="Proteomes" id="UP000614200"/>
    </source>
</evidence>